<dbReference type="OrthoDB" id="2407665at2"/>
<accession>A0A3E0IM35</accession>
<evidence type="ECO:0000313" key="2">
    <source>
        <dbReference type="EMBL" id="REH91632.1"/>
    </source>
</evidence>
<keyword evidence="1" id="KW-0472">Membrane</keyword>
<gene>
    <name evidence="2" type="ORF">DOS83_11215</name>
</gene>
<organism evidence="2 3">
    <name type="scientific">Staphylococcus felis</name>
    <dbReference type="NCBI Taxonomy" id="46127"/>
    <lineage>
        <taxon>Bacteria</taxon>
        <taxon>Bacillati</taxon>
        <taxon>Bacillota</taxon>
        <taxon>Bacilli</taxon>
        <taxon>Bacillales</taxon>
        <taxon>Staphylococcaceae</taxon>
        <taxon>Staphylococcus</taxon>
    </lineage>
</organism>
<sequence>MSEESKYVLRHEWEKSRGNIYKKINENDRKHTEALNKLEKTVDRQVLLQQNAFESQKRSEKHLENLNTTMDKIGSEFIEIKYKVKNHEDTLNNVKSVISEKQKGNVQITTSIVSGIFAVIAAALGLAHYFF</sequence>
<keyword evidence="1" id="KW-1133">Transmembrane helix</keyword>
<keyword evidence="1" id="KW-0812">Transmembrane</keyword>
<evidence type="ECO:0000256" key="1">
    <source>
        <dbReference type="SAM" id="Phobius"/>
    </source>
</evidence>
<dbReference type="EMBL" id="QKXQ01000527">
    <property type="protein sequence ID" value="REH91632.1"/>
    <property type="molecule type" value="Genomic_DNA"/>
</dbReference>
<protein>
    <submittedName>
        <fullName evidence="2">Uncharacterized protein</fullName>
    </submittedName>
</protein>
<feature type="transmembrane region" description="Helical" evidence="1">
    <location>
        <begin position="108"/>
        <end position="130"/>
    </location>
</feature>
<comment type="caution">
    <text evidence="2">The sequence shown here is derived from an EMBL/GenBank/DDBJ whole genome shotgun (WGS) entry which is preliminary data.</text>
</comment>
<reference evidence="2 3" key="1">
    <citation type="journal article" date="2018" name="Vet. Microbiol.">
        <title>Characterisation of Staphylococcus felis isolated from cats using whole genome sequencing.</title>
        <authorList>
            <person name="Worthing K."/>
            <person name="Pang S."/>
            <person name="Trott D.J."/>
            <person name="Abraham S."/>
            <person name="Coombs G.W."/>
            <person name="Jordan D."/>
            <person name="McIntyre L."/>
            <person name="Davies M.R."/>
            <person name="Norris J."/>
        </authorList>
    </citation>
    <scope>NUCLEOTIDE SEQUENCE [LARGE SCALE GENOMIC DNA]</scope>
    <source>
        <strain evidence="2 3">F9</strain>
    </source>
</reference>
<dbReference type="AlphaFoldDB" id="A0A3E0IM35"/>
<dbReference type="Proteomes" id="UP000256562">
    <property type="component" value="Unassembled WGS sequence"/>
</dbReference>
<evidence type="ECO:0000313" key="3">
    <source>
        <dbReference type="Proteomes" id="UP000256562"/>
    </source>
</evidence>
<name>A0A3E0IM35_9STAP</name>
<proteinExistence type="predicted"/>
<dbReference type="RefSeq" id="WP_116095067.1">
    <property type="nucleotide sequence ID" value="NZ_QKXQ01000527.1"/>
</dbReference>